<reference evidence="7 8" key="1">
    <citation type="submission" date="2018-04" db="EMBL/GenBank/DDBJ databases">
        <title>The genome of golden apple snail Pomacea canaliculata provides insight into stress tolerance and invasive adaptation.</title>
        <authorList>
            <person name="Liu C."/>
            <person name="Liu B."/>
            <person name="Ren Y."/>
            <person name="Zhang Y."/>
            <person name="Wang H."/>
            <person name="Li S."/>
            <person name="Jiang F."/>
            <person name="Yin L."/>
            <person name="Zhang G."/>
            <person name="Qian W."/>
            <person name="Fan W."/>
        </authorList>
    </citation>
    <scope>NUCLEOTIDE SEQUENCE [LARGE SCALE GENOMIC DNA]</scope>
    <source>
        <strain evidence="7">SZHN2017</strain>
        <tissue evidence="7">Muscle</tissue>
    </source>
</reference>
<dbReference type="AlphaFoldDB" id="A0A2T7NXW4"/>
<dbReference type="EMBL" id="PZQS01000008">
    <property type="protein sequence ID" value="PVD26017.1"/>
    <property type="molecule type" value="Genomic_DNA"/>
</dbReference>
<evidence type="ECO:0000256" key="2">
    <source>
        <dbReference type="ARBA" id="ARBA00006370"/>
    </source>
</evidence>
<dbReference type="STRING" id="400727.A0A2T7NXW4"/>
<keyword evidence="3" id="KW-0964">Secreted</keyword>
<dbReference type="PANTHER" id="PTHR11306">
    <property type="entry name" value="NIEMANN PICK TYPE C2 PROTEIN NPC2-RELATED"/>
    <property type="match status" value="1"/>
</dbReference>
<dbReference type="GO" id="GO:0032934">
    <property type="term" value="F:sterol binding"/>
    <property type="evidence" value="ECO:0007669"/>
    <property type="project" value="InterPro"/>
</dbReference>
<dbReference type="CDD" id="cd00916">
    <property type="entry name" value="Npc2_like"/>
    <property type="match status" value="1"/>
</dbReference>
<evidence type="ECO:0000313" key="8">
    <source>
        <dbReference type="Proteomes" id="UP000245119"/>
    </source>
</evidence>
<organism evidence="7 8">
    <name type="scientific">Pomacea canaliculata</name>
    <name type="common">Golden apple snail</name>
    <dbReference type="NCBI Taxonomy" id="400727"/>
    <lineage>
        <taxon>Eukaryota</taxon>
        <taxon>Metazoa</taxon>
        <taxon>Spiralia</taxon>
        <taxon>Lophotrochozoa</taxon>
        <taxon>Mollusca</taxon>
        <taxon>Gastropoda</taxon>
        <taxon>Caenogastropoda</taxon>
        <taxon>Architaenioglossa</taxon>
        <taxon>Ampullarioidea</taxon>
        <taxon>Ampullariidae</taxon>
        <taxon>Pomacea</taxon>
    </lineage>
</organism>
<dbReference type="SUPFAM" id="SSF81296">
    <property type="entry name" value="E set domains"/>
    <property type="match status" value="2"/>
</dbReference>
<sequence length="272" mass="29472">MIRKGKKTDAKVQIGDALSRTSHTLCIKVYKAQWRESQKTVCWLNSCPSGVVKSLDVTADCSSGACHMQHNHNVTLSVTFQSGSDITEAKTVVYGIIFGALKVPDPFPGMPPNACQNIVGGCPVTAGTTRTYNATVFVQPFYPKTNFLISIRSKGGTINSVDVTPCPTEPCQFPRNKNITVAITFTASESITSAKTKVYGYILGIKTPFPVPDDACQDMPCPVQSGTTVIYRNAVFVEPVYPQISLVVQWEIHDQNDATVLCFDVPAQIVSG</sequence>
<dbReference type="InterPro" id="IPR033916">
    <property type="entry name" value="ML_Npc2-like"/>
</dbReference>
<dbReference type="PANTHER" id="PTHR11306:SF68">
    <property type="entry name" value="NPC INTRACELLULAR CHOLESTEROL TRANSPORTER 2"/>
    <property type="match status" value="1"/>
</dbReference>
<feature type="domain" description="MD-2-related lipid-recognition" evidence="6">
    <location>
        <begin position="44"/>
        <end position="155"/>
    </location>
</feature>
<gene>
    <name evidence="7" type="ORF">C0Q70_13685</name>
</gene>
<evidence type="ECO:0000256" key="4">
    <source>
        <dbReference type="ARBA" id="ARBA00022729"/>
    </source>
</evidence>
<keyword evidence="4" id="KW-0732">Signal</keyword>
<keyword evidence="8" id="KW-1185">Reference proteome</keyword>
<dbReference type="GO" id="GO:0032367">
    <property type="term" value="P:intracellular cholesterol transport"/>
    <property type="evidence" value="ECO:0007669"/>
    <property type="project" value="InterPro"/>
</dbReference>
<evidence type="ECO:0000313" key="7">
    <source>
        <dbReference type="EMBL" id="PVD26017.1"/>
    </source>
</evidence>
<dbReference type="SMART" id="SM00737">
    <property type="entry name" value="ML"/>
    <property type="match status" value="2"/>
</dbReference>
<evidence type="ECO:0000256" key="3">
    <source>
        <dbReference type="ARBA" id="ARBA00022525"/>
    </source>
</evidence>
<dbReference type="Proteomes" id="UP000245119">
    <property type="component" value="Linkage Group LG8"/>
</dbReference>
<evidence type="ECO:0000259" key="6">
    <source>
        <dbReference type="SMART" id="SM00737"/>
    </source>
</evidence>
<keyword evidence="5" id="KW-1015">Disulfide bond</keyword>
<dbReference type="Gene3D" id="2.60.40.770">
    <property type="match status" value="2"/>
</dbReference>
<feature type="domain" description="MD-2-related lipid-recognition" evidence="6">
    <location>
        <begin position="156"/>
        <end position="267"/>
    </location>
</feature>
<protein>
    <recommendedName>
        <fullName evidence="6">MD-2-related lipid-recognition domain-containing protein</fullName>
    </recommendedName>
</protein>
<dbReference type="Pfam" id="PF02221">
    <property type="entry name" value="E1_DerP2_DerF2"/>
    <property type="match status" value="2"/>
</dbReference>
<name>A0A2T7NXW4_POMCA</name>
<dbReference type="OrthoDB" id="6489092at2759"/>
<dbReference type="InterPro" id="IPR014756">
    <property type="entry name" value="Ig_E-set"/>
</dbReference>
<evidence type="ECO:0000256" key="5">
    <source>
        <dbReference type="ARBA" id="ARBA00023157"/>
    </source>
</evidence>
<dbReference type="InterPro" id="IPR039670">
    <property type="entry name" value="NPC2-like"/>
</dbReference>
<comment type="caution">
    <text evidence="7">The sequence shown here is derived from an EMBL/GenBank/DDBJ whole genome shotgun (WGS) entry which is preliminary data.</text>
</comment>
<proteinExistence type="inferred from homology"/>
<evidence type="ECO:0000256" key="1">
    <source>
        <dbReference type="ARBA" id="ARBA00004613"/>
    </source>
</evidence>
<comment type="similarity">
    <text evidence="2">Belongs to the NPC2 family.</text>
</comment>
<dbReference type="InterPro" id="IPR003172">
    <property type="entry name" value="ML_dom"/>
</dbReference>
<comment type="subcellular location">
    <subcellularLocation>
        <location evidence="1">Secreted</location>
    </subcellularLocation>
</comment>
<accession>A0A2T7NXW4</accession>
<dbReference type="FunFam" id="2.60.40.770:FF:000001">
    <property type="entry name" value="NPC intracellular cholesterol transporter 2"/>
    <property type="match status" value="2"/>
</dbReference>
<dbReference type="GO" id="GO:0005576">
    <property type="term" value="C:extracellular region"/>
    <property type="evidence" value="ECO:0007669"/>
    <property type="project" value="UniProtKB-SubCell"/>
</dbReference>